<accession>A0A120G8T2</accession>
<comment type="caution">
    <text evidence="1">The sequence shown here is derived from an EMBL/GenBank/DDBJ whole genome shotgun (WGS) entry which is preliminary data.</text>
</comment>
<protein>
    <submittedName>
        <fullName evidence="1">Uncharacterized protein</fullName>
    </submittedName>
</protein>
<dbReference type="PATRIC" id="fig|294.194.peg.1139"/>
<organism evidence="1 2">
    <name type="scientific">Pseudomonas fluorescens</name>
    <dbReference type="NCBI Taxonomy" id="294"/>
    <lineage>
        <taxon>Bacteria</taxon>
        <taxon>Pseudomonadati</taxon>
        <taxon>Pseudomonadota</taxon>
        <taxon>Gammaproteobacteria</taxon>
        <taxon>Pseudomonadales</taxon>
        <taxon>Pseudomonadaceae</taxon>
        <taxon>Pseudomonas</taxon>
    </lineage>
</organism>
<reference evidence="1 2" key="1">
    <citation type="submission" date="2015-05" db="EMBL/GenBank/DDBJ databases">
        <title>A genomic and transcriptomic approach to investigate the blue pigment phenotype in Pseudomonas fluorescens.</title>
        <authorList>
            <person name="Andreani N.A."/>
            <person name="Cardazzo B."/>
        </authorList>
    </citation>
    <scope>NUCLEOTIDE SEQUENCE [LARGE SCALE GENOMIC DNA]</scope>
    <source>
        <strain evidence="1 2">Ps_22</strain>
    </source>
</reference>
<dbReference type="AlphaFoldDB" id="A0A120G8T2"/>
<evidence type="ECO:0000313" key="2">
    <source>
        <dbReference type="Proteomes" id="UP000061348"/>
    </source>
</evidence>
<name>A0A120G8T2_PSEFL</name>
<evidence type="ECO:0000313" key="1">
    <source>
        <dbReference type="EMBL" id="KWV89353.1"/>
    </source>
</evidence>
<gene>
    <name evidence="1" type="ORF">PFLmoz3_00989</name>
</gene>
<dbReference type="Proteomes" id="UP000061348">
    <property type="component" value="Unassembled WGS sequence"/>
</dbReference>
<proteinExistence type="predicted"/>
<sequence>MNVETTRAAYIEERRQTEAERKARAAEKLKDHQYTCLVKQSDVEVWRCKAEGTTAYAFDIMMTRFGIAVVGDIGDLTFSVGLGYGISFLAGDDVTYYLHTKLNESHKKQVFSTTLFRQVLVSSICRELHDNCSEEIWDALPAWAQDADLVRGEHWGEFRALTVANRRDLENGDDRWMHWDDLFGLAENIGFTEEAHQFMRDNAEVLCLGEEWYEHRITKTCDSLYAQLYMINHAAKAIMAQADQAAA</sequence>
<dbReference type="EMBL" id="LCYA01000048">
    <property type="protein sequence ID" value="KWV89353.1"/>
    <property type="molecule type" value="Genomic_DNA"/>
</dbReference>